<gene>
    <name evidence="1" type="ORF">BU057_11950</name>
</gene>
<proteinExistence type="predicted"/>
<dbReference type="Proteomes" id="UP000240859">
    <property type="component" value="Unassembled WGS sequence"/>
</dbReference>
<sequence>MKNLIYQIYNFKANTPHISINISKPLTSTSEWLFILKEAVQFANHVSALTVKNNGGSESFPVLKDCIAADSNKI</sequence>
<name>A0ABX5IJE4_9STAP</name>
<protein>
    <submittedName>
        <fullName evidence="1">Uncharacterized protein</fullName>
    </submittedName>
</protein>
<reference evidence="1 2" key="1">
    <citation type="journal article" date="2016" name="Front. Microbiol.">
        <title>Comprehensive Phylogenetic Analysis of Bovine Non-aureus Staphylococci Species Based on Whole-Genome Sequencing.</title>
        <authorList>
            <person name="Naushad S."/>
            <person name="Barkema H.W."/>
            <person name="Luby C."/>
            <person name="Condas L.A."/>
            <person name="Nobrega D.B."/>
            <person name="Carson D.A."/>
            <person name="De Buck J."/>
        </authorList>
    </citation>
    <scope>NUCLEOTIDE SEQUENCE [LARGE SCALE GENOMIC DNA]</scope>
    <source>
        <strain evidence="1 2">SNUC 1084</strain>
    </source>
</reference>
<organism evidence="1 2">
    <name type="scientific">Staphylococcus succinus</name>
    <dbReference type="NCBI Taxonomy" id="61015"/>
    <lineage>
        <taxon>Bacteria</taxon>
        <taxon>Bacillati</taxon>
        <taxon>Bacillota</taxon>
        <taxon>Bacilli</taxon>
        <taxon>Bacillales</taxon>
        <taxon>Staphylococcaceae</taxon>
        <taxon>Staphylococcus</taxon>
    </lineage>
</organism>
<evidence type="ECO:0000313" key="1">
    <source>
        <dbReference type="EMBL" id="PTI66588.1"/>
    </source>
</evidence>
<accession>A0ABX5IJE4</accession>
<comment type="caution">
    <text evidence="1">The sequence shown here is derived from an EMBL/GenBank/DDBJ whole genome shotgun (WGS) entry which is preliminary data.</text>
</comment>
<keyword evidence="2" id="KW-1185">Reference proteome</keyword>
<dbReference type="EMBL" id="PZFR01000109">
    <property type="protein sequence ID" value="PTI66588.1"/>
    <property type="molecule type" value="Genomic_DNA"/>
</dbReference>
<evidence type="ECO:0000313" key="2">
    <source>
        <dbReference type="Proteomes" id="UP000240859"/>
    </source>
</evidence>